<dbReference type="InterPro" id="IPR019363">
    <property type="entry name" value="LDAH"/>
</dbReference>
<dbReference type="RefSeq" id="XP_016646387.1">
    <property type="nucleotide sequence ID" value="XM_016783187.1"/>
</dbReference>
<dbReference type="GeneID" id="27718549"/>
<keyword evidence="6" id="KW-1185">Reference proteome</keyword>
<dbReference type="KEGG" id="sapo:SAPIO_CDS0397"/>
<evidence type="ECO:0000256" key="2">
    <source>
        <dbReference type="ARBA" id="ARBA00008300"/>
    </source>
</evidence>
<evidence type="ECO:0008006" key="7">
    <source>
        <dbReference type="Google" id="ProtNLM"/>
    </source>
</evidence>
<evidence type="ECO:0000313" key="5">
    <source>
        <dbReference type="EMBL" id="KEZ46588.1"/>
    </source>
</evidence>
<dbReference type="EMBL" id="JOWA01000022">
    <property type="protein sequence ID" value="KEZ46588.1"/>
    <property type="molecule type" value="Genomic_DNA"/>
</dbReference>
<proteinExistence type="inferred from homology"/>
<evidence type="ECO:0000313" key="6">
    <source>
        <dbReference type="Proteomes" id="UP000028545"/>
    </source>
</evidence>
<evidence type="ECO:0000256" key="3">
    <source>
        <dbReference type="ARBA" id="ARBA00022677"/>
    </source>
</evidence>
<dbReference type="Proteomes" id="UP000028545">
    <property type="component" value="Unassembled WGS sequence"/>
</dbReference>
<dbReference type="VEuPathDB" id="FungiDB:SAPIO_CDS0397"/>
<gene>
    <name evidence="5" type="ORF">SAPIO_CDS0397</name>
</gene>
<keyword evidence="4" id="KW-0378">Hydrolase</keyword>
<dbReference type="PANTHER" id="PTHR13390:SF0">
    <property type="entry name" value="LIPID DROPLET-ASSOCIATED HYDROLASE"/>
    <property type="match status" value="1"/>
</dbReference>
<evidence type="ECO:0000256" key="1">
    <source>
        <dbReference type="ARBA" id="ARBA00004502"/>
    </source>
</evidence>
<dbReference type="OrthoDB" id="448051at2759"/>
<organism evidence="5 6">
    <name type="scientific">Pseudallescheria apiosperma</name>
    <name type="common">Scedosporium apiospermum</name>
    <dbReference type="NCBI Taxonomy" id="563466"/>
    <lineage>
        <taxon>Eukaryota</taxon>
        <taxon>Fungi</taxon>
        <taxon>Dikarya</taxon>
        <taxon>Ascomycota</taxon>
        <taxon>Pezizomycotina</taxon>
        <taxon>Sordariomycetes</taxon>
        <taxon>Hypocreomycetidae</taxon>
        <taxon>Microascales</taxon>
        <taxon>Microascaceae</taxon>
        <taxon>Scedosporium</taxon>
    </lineage>
</organism>
<name>A0A084GGX6_PSEDA</name>
<dbReference type="GO" id="GO:0005811">
    <property type="term" value="C:lipid droplet"/>
    <property type="evidence" value="ECO:0007669"/>
    <property type="project" value="UniProtKB-SubCell"/>
</dbReference>
<keyword evidence="3" id="KW-0551">Lipid droplet</keyword>
<comment type="caution">
    <text evidence="5">The sequence shown here is derived from an EMBL/GenBank/DDBJ whole genome shotgun (WGS) entry which is preliminary data.</text>
</comment>
<dbReference type="PANTHER" id="PTHR13390">
    <property type="entry name" value="LIPASE"/>
    <property type="match status" value="1"/>
</dbReference>
<dbReference type="HOGENOM" id="CLU_018394_3_0_1"/>
<dbReference type="InterPro" id="IPR029058">
    <property type="entry name" value="AB_hydrolase_fold"/>
</dbReference>
<comment type="subcellular location">
    <subcellularLocation>
        <location evidence="1">Lipid droplet</location>
    </subcellularLocation>
</comment>
<dbReference type="SUPFAM" id="SSF53474">
    <property type="entry name" value="alpha/beta-Hydrolases"/>
    <property type="match status" value="1"/>
</dbReference>
<dbReference type="Gene3D" id="3.40.50.1820">
    <property type="entry name" value="alpha/beta hydrolase"/>
    <property type="match status" value="1"/>
</dbReference>
<sequence>MNPDHSIFLPAARPPHKPWAHALVYFVPGNPGLIEYYNSFLKFLRVLLDRSQREVAYDIYGRSLYGFHDDDHVPFTNSCPPYSLEEQILKAYANVAERRIEDSAKPGENGKPYDFVVIAGHSVGAYITLEIFHRHHHNPLLARHLKLYHGILLFPTVTHIAKSPSGKRLNALNEYSFLGRNVHHLAKALLLPFPNALLRFVCRKLMGFTPEAARITVEFLRSRDGIWQGLHMGKDEMATISDDRWDEELWEVFHDAEEHRHQLPKFMFFFAKEDHWVANDVRDEFIQKLETHANREGPEHKKGRTEIVVDQEGNVPHAFCTREMGNLVVADRVVTWLNQIQESFASYDPDKERETRILDEAKVLAGTIIR</sequence>
<dbReference type="Pfam" id="PF10230">
    <property type="entry name" value="LIDHydrolase"/>
    <property type="match status" value="1"/>
</dbReference>
<accession>A0A084GGX6</accession>
<comment type="similarity">
    <text evidence="2">Belongs to the AB hydrolase superfamily. LDAH family.</text>
</comment>
<dbReference type="GO" id="GO:0016298">
    <property type="term" value="F:lipase activity"/>
    <property type="evidence" value="ECO:0007669"/>
    <property type="project" value="InterPro"/>
</dbReference>
<reference evidence="5 6" key="1">
    <citation type="journal article" date="2014" name="Genome Announc.">
        <title>Draft genome sequence of the pathogenic fungus Scedosporium apiospermum.</title>
        <authorList>
            <person name="Vandeputte P."/>
            <person name="Ghamrawi S."/>
            <person name="Rechenmann M."/>
            <person name="Iltis A."/>
            <person name="Giraud S."/>
            <person name="Fleury M."/>
            <person name="Thornton C."/>
            <person name="Delhaes L."/>
            <person name="Meyer W."/>
            <person name="Papon N."/>
            <person name="Bouchara J.P."/>
        </authorList>
    </citation>
    <scope>NUCLEOTIDE SEQUENCE [LARGE SCALE GENOMIC DNA]</scope>
    <source>
        <strain evidence="5 6">IHEM 14462</strain>
    </source>
</reference>
<dbReference type="GO" id="GO:0019915">
    <property type="term" value="P:lipid storage"/>
    <property type="evidence" value="ECO:0007669"/>
    <property type="project" value="InterPro"/>
</dbReference>
<dbReference type="OMA" id="LIGYYHT"/>
<evidence type="ECO:0000256" key="4">
    <source>
        <dbReference type="ARBA" id="ARBA00022801"/>
    </source>
</evidence>
<dbReference type="AlphaFoldDB" id="A0A084GGX6"/>
<protein>
    <recommendedName>
        <fullName evidence="7">Lipid droplet-associated hydrolase</fullName>
    </recommendedName>
</protein>